<dbReference type="Pfam" id="PF08352">
    <property type="entry name" value="oligo_HPY"/>
    <property type="match status" value="1"/>
</dbReference>
<evidence type="ECO:0000256" key="3">
    <source>
        <dbReference type="ARBA" id="ARBA00022448"/>
    </source>
</evidence>
<dbReference type="PANTHER" id="PTHR43297:SF14">
    <property type="entry name" value="ATPASE AAA-TYPE CORE DOMAIN-CONTAINING PROTEIN"/>
    <property type="match status" value="1"/>
</dbReference>
<dbReference type="FunFam" id="3.40.50.300:FF:000016">
    <property type="entry name" value="Oligopeptide ABC transporter ATP-binding component"/>
    <property type="match status" value="1"/>
</dbReference>
<keyword evidence="8" id="KW-1278">Translocase</keyword>
<keyword evidence="3" id="KW-0813">Transport</keyword>
<evidence type="ECO:0000259" key="11">
    <source>
        <dbReference type="PROSITE" id="PS50893"/>
    </source>
</evidence>
<evidence type="ECO:0000256" key="8">
    <source>
        <dbReference type="ARBA" id="ARBA00022967"/>
    </source>
</evidence>
<dbReference type="NCBIfam" id="TIGR01727">
    <property type="entry name" value="oligo_HPY"/>
    <property type="match status" value="1"/>
</dbReference>
<name>A0AAW5F0R9_CLOSY</name>
<dbReference type="Proteomes" id="UP001203136">
    <property type="component" value="Unassembled WGS sequence"/>
</dbReference>
<feature type="region of interest" description="Disordered" evidence="10">
    <location>
        <begin position="322"/>
        <end position="345"/>
    </location>
</feature>
<feature type="compositionally biased region" description="Basic and acidic residues" evidence="10">
    <location>
        <begin position="324"/>
        <end position="345"/>
    </location>
</feature>
<evidence type="ECO:0000256" key="9">
    <source>
        <dbReference type="ARBA" id="ARBA00023136"/>
    </source>
</evidence>
<dbReference type="InterPro" id="IPR050388">
    <property type="entry name" value="ABC_Ni/Peptide_Import"/>
</dbReference>
<dbReference type="GO" id="GO:0005886">
    <property type="term" value="C:plasma membrane"/>
    <property type="evidence" value="ECO:0007669"/>
    <property type="project" value="UniProtKB-SubCell"/>
</dbReference>
<dbReference type="InterPro" id="IPR027417">
    <property type="entry name" value="P-loop_NTPase"/>
</dbReference>
<comment type="subcellular location">
    <subcellularLocation>
        <location evidence="1">Cell membrane</location>
        <topology evidence="1">Peripheral membrane protein</topology>
    </subcellularLocation>
</comment>
<evidence type="ECO:0000313" key="12">
    <source>
        <dbReference type="EMBL" id="MCK0085472.1"/>
    </source>
</evidence>
<protein>
    <submittedName>
        <fullName evidence="12">ABC transporter ATP-binding protein</fullName>
    </submittedName>
</protein>
<evidence type="ECO:0000256" key="4">
    <source>
        <dbReference type="ARBA" id="ARBA00022475"/>
    </source>
</evidence>
<dbReference type="EMBL" id="JAINVB010000001">
    <property type="protein sequence ID" value="MCK0085472.1"/>
    <property type="molecule type" value="Genomic_DNA"/>
</dbReference>
<dbReference type="PANTHER" id="PTHR43297">
    <property type="entry name" value="OLIGOPEPTIDE TRANSPORT ATP-BINDING PROTEIN APPD"/>
    <property type="match status" value="1"/>
</dbReference>
<dbReference type="InterPro" id="IPR013563">
    <property type="entry name" value="Oligopep_ABC_C"/>
</dbReference>
<keyword evidence="9" id="KW-0472">Membrane</keyword>
<keyword evidence="7 12" id="KW-0067">ATP-binding</keyword>
<evidence type="ECO:0000256" key="6">
    <source>
        <dbReference type="ARBA" id="ARBA00022741"/>
    </source>
</evidence>
<evidence type="ECO:0000313" key="13">
    <source>
        <dbReference type="Proteomes" id="UP001203136"/>
    </source>
</evidence>
<evidence type="ECO:0000256" key="2">
    <source>
        <dbReference type="ARBA" id="ARBA00005417"/>
    </source>
</evidence>
<dbReference type="GO" id="GO:0005524">
    <property type="term" value="F:ATP binding"/>
    <property type="evidence" value="ECO:0007669"/>
    <property type="project" value="UniProtKB-KW"/>
</dbReference>
<dbReference type="InterPro" id="IPR017871">
    <property type="entry name" value="ABC_transporter-like_CS"/>
</dbReference>
<dbReference type="SMART" id="SM00382">
    <property type="entry name" value="AAA"/>
    <property type="match status" value="1"/>
</dbReference>
<comment type="caution">
    <text evidence="12">The sequence shown here is derived from an EMBL/GenBank/DDBJ whole genome shotgun (WGS) entry which is preliminary data.</text>
</comment>
<evidence type="ECO:0000256" key="1">
    <source>
        <dbReference type="ARBA" id="ARBA00004202"/>
    </source>
</evidence>
<proteinExistence type="inferred from homology"/>
<keyword evidence="6" id="KW-0547">Nucleotide-binding</keyword>
<dbReference type="Gene3D" id="3.40.50.300">
    <property type="entry name" value="P-loop containing nucleotide triphosphate hydrolases"/>
    <property type="match status" value="1"/>
</dbReference>
<keyword evidence="4" id="KW-1003">Cell membrane</keyword>
<comment type="similarity">
    <text evidence="2">Belongs to the ABC transporter superfamily.</text>
</comment>
<dbReference type="PROSITE" id="PS00211">
    <property type="entry name" value="ABC_TRANSPORTER_1"/>
    <property type="match status" value="1"/>
</dbReference>
<dbReference type="Pfam" id="PF00005">
    <property type="entry name" value="ABC_tran"/>
    <property type="match status" value="1"/>
</dbReference>
<keyword evidence="5" id="KW-0997">Cell inner membrane</keyword>
<dbReference type="PROSITE" id="PS50893">
    <property type="entry name" value="ABC_TRANSPORTER_2"/>
    <property type="match status" value="1"/>
</dbReference>
<sequence length="345" mass="38058">MSENILSVRDLSVHYVKEKNVVKAVNHLTFDLVAGETLGLVGETGAGKTTTALAIMNLVPNPPGRIAGGEIIFQGENVLKKSRHELRKMRGREVSMIFQDPMTSLNPVMTVGEQIAEVVRLHSHCSAAEAAVRAQEMLRMVGINEERYQDYPHQFSGGMKQRVVIAIALACNPKLLIADEPTTALDVTIQAQVLEMMTELKNKLNTSMILITHDLGVVAQVCDKVAIMYAGEIVEYGNLEDIYEQGEHPYTIGLFGSIPDLDKDTERLSPIAGLMPDPTNLPAGCSFSPRCPHCTDRCRNEDPPIRETVQGHMVKCHLIHTNKNRQDTVRQEPDGSARQDDRGGK</sequence>
<dbReference type="InterPro" id="IPR003593">
    <property type="entry name" value="AAA+_ATPase"/>
</dbReference>
<feature type="domain" description="ABC transporter" evidence="11">
    <location>
        <begin position="8"/>
        <end position="255"/>
    </location>
</feature>
<evidence type="ECO:0000256" key="10">
    <source>
        <dbReference type="SAM" id="MobiDB-lite"/>
    </source>
</evidence>
<dbReference type="GO" id="GO:0015833">
    <property type="term" value="P:peptide transport"/>
    <property type="evidence" value="ECO:0007669"/>
    <property type="project" value="InterPro"/>
</dbReference>
<accession>A0AAW5F0R9</accession>
<dbReference type="RefSeq" id="WP_021642341.1">
    <property type="nucleotide sequence ID" value="NZ_JAINVB010000001.1"/>
</dbReference>
<organism evidence="12 13">
    <name type="scientific">Clostridium symbiosum</name>
    <name type="common">Bacteroides symbiosus</name>
    <dbReference type="NCBI Taxonomy" id="1512"/>
    <lineage>
        <taxon>Bacteria</taxon>
        <taxon>Bacillati</taxon>
        <taxon>Bacillota</taxon>
        <taxon>Clostridia</taxon>
        <taxon>Lachnospirales</taxon>
        <taxon>Lachnospiraceae</taxon>
        <taxon>Otoolea</taxon>
    </lineage>
</organism>
<evidence type="ECO:0000256" key="5">
    <source>
        <dbReference type="ARBA" id="ARBA00022519"/>
    </source>
</evidence>
<dbReference type="InterPro" id="IPR003439">
    <property type="entry name" value="ABC_transporter-like_ATP-bd"/>
</dbReference>
<dbReference type="CDD" id="cd03257">
    <property type="entry name" value="ABC_NikE_OppD_transporters"/>
    <property type="match status" value="1"/>
</dbReference>
<evidence type="ECO:0000256" key="7">
    <source>
        <dbReference type="ARBA" id="ARBA00022840"/>
    </source>
</evidence>
<reference evidence="12" key="1">
    <citation type="journal article" date="2022" name="Cell Host Microbe">
        <title>Colonization of the live biotherapeutic product VE303 and modulation of the microbiota and metabolites in healthy volunteers.</title>
        <authorList>
            <person name="Dsouza M."/>
            <person name="Menon R."/>
            <person name="Crossette E."/>
            <person name="Bhattarai S.K."/>
            <person name="Schneider J."/>
            <person name="Kim Y.G."/>
            <person name="Reddy S."/>
            <person name="Caballero S."/>
            <person name="Felix C."/>
            <person name="Cornacchione L."/>
            <person name="Hendrickson J."/>
            <person name="Watson A.R."/>
            <person name="Minot S.S."/>
            <person name="Greenfield N."/>
            <person name="Schopf L."/>
            <person name="Szabady R."/>
            <person name="Patarroyo J."/>
            <person name="Smith W."/>
            <person name="Harrison P."/>
            <person name="Kuijper E.J."/>
            <person name="Kelly C.P."/>
            <person name="Olle B."/>
            <person name="Bobilev D."/>
            <person name="Silber J.L."/>
            <person name="Bucci V."/>
            <person name="Roberts B."/>
            <person name="Faith J."/>
            <person name="Norman J.M."/>
        </authorList>
    </citation>
    <scope>NUCLEOTIDE SEQUENCE</scope>
    <source>
        <strain evidence="12">VE303-04</strain>
    </source>
</reference>
<dbReference type="GO" id="GO:0016887">
    <property type="term" value="F:ATP hydrolysis activity"/>
    <property type="evidence" value="ECO:0007669"/>
    <property type="project" value="InterPro"/>
</dbReference>
<dbReference type="AlphaFoldDB" id="A0AAW5F0R9"/>
<gene>
    <name evidence="12" type="ORF">K5I21_06220</name>
</gene>
<dbReference type="SUPFAM" id="SSF52540">
    <property type="entry name" value="P-loop containing nucleoside triphosphate hydrolases"/>
    <property type="match status" value="1"/>
</dbReference>